<dbReference type="EMBL" id="FOPK01000024">
    <property type="protein sequence ID" value="SFH42938.1"/>
    <property type="molecule type" value="Genomic_DNA"/>
</dbReference>
<dbReference type="Proteomes" id="UP000199140">
    <property type="component" value="Unassembled WGS sequence"/>
</dbReference>
<gene>
    <name evidence="1" type="ORF">MCBMB27_05478</name>
    <name evidence="2" type="ORF">SAMN05192567_12464</name>
</gene>
<organism evidence="2 4">
    <name type="scientific">Methylobacterium phyllosphaerae</name>
    <dbReference type="NCBI Taxonomy" id="418223"/>
    <lineage>
        <taxon>Bacteria</taxon>
        <taxon>Pseudomonadati</taxon>
        <taxon>Pseudomonadota</taxon>
        <taxon>Alphaproteobacteria</taxon>
        <taxon>Hyphomicrobiales</taxon>
        <taxon>Methylobacteriaceae</taxon>
        <taxon>Methylobacterium</taxon>
    </lineage>
</organism>
<reference evidence="1 3" key="1">
    <citation type="submission" date="2016-04" db="EMBL/GenBank/DDBJ databases">
        <title>Complete genome sequencing and analysis of CBMB27, Methylobacterium phyllosphaerae isolated from leaf tissues of rice (Oryza sativa L.).</title>
        <authorList>
            <person name="Lee Y."/>
            <person name="Hwangbo K."/>
            <person name="Chung H."/>
            <person name="Yoo J."/>
            <person name="Kim K.Y."/>
            <person name="Sa T.M."/>
            <person name="Um Y."/>
            <person name="Madhaiyan M."/>
        </authorList>
    </citation>
    <scope>NUCLEOTIDE SEQUENCE [LARGE SCALE GENOMIC DNA]</scope>
    <source>
        <strain evidence="1 3">CBMB27</strain>
    </source>
</reference>
<dbReference type="InterPro" id="IPR012659">
    <property type="entry name" value="CHP02444"/>
</dbReference>
<dbReference type="EMBL" id="CP015367">
    <property type="protein sequence ID" value="APT34769.1"/>
    <property type="molecule type" value="Genomic_DNA"/>
</dbReference>
<evidence type="ECO:0000313" key="1">
    <source>
        <dbReference type="EMBL" id="APT34769.1"/>
    </source>
</evidence>
<proteinExistence type="predicted"/>
<dbReference type="Pfam" id="PF09523">
    <property type="entry name" value="DUF2390"/>
    <property type="match status" value="1"/>
</dbReference>
<dbReference type="AlphaFoldDB" id="A0AAE8HVW5"/>
<reference evidence="2 4" key="2">
    <citation type="submission" date="2016-10" db="EMBL/GenBank/DDBJ databases">
        <authorList>
            <person name="Varghese N."/>
            <person name="Submissions S."/>
        </authorList>
    </citation>
    <scope>NUCLEOTIDE SEQUENCE [LARGE SCALE GENOMIC DNA]</scope>
    <source>
        <strain evidence="2 4">CBMB27</strain>
    </source>
</reference>
<evidence type="ECO:0000313" key="3">
    <source>
        <dbReference type="Proteomes" id="UP000185487"/>
    </source>
</evidence>
<name>A0AAE8HVW5_9HYPH</name>
<dbReference type="NCBIfam" id="TIGR02444">
    <property type="entry name" value="TIGR02444 family protein"/>
    <property type="match status" value="1"/>
</dbReference>
<evidence type="ECO:0000313" key="4">
    <source>
        <dbReference type="Proteomes" id="UP000199140"/>
    </source>
</evidence>
<sequence>MTSDPLWTFACAFYGRPGVAAACLALQDEGGADVPLLLYLIWCGRTGRRLDASALAGAEARIGPWRGQVIIPLRAIRRAMRSDLMPGQGTEALRERIKLAEIEAERLALAALFEAAPVPDMPVSSGGEALALYAAHLGRTWPEAPLRVLATALEG</sequence>
<dbReference type="KEGG" id="mphy:MCBMB27_05478"/>
<evidence type="ECO:0000313" key="2">
    <source>
        <dbReference type="EMBL" id="SFH42938.1"/>
    </source>
</evidence>
<keyword evidence="3" id="KW-1185">Reference proteome</keyword>
<protein>
    <submittedName>
        <fullName evidence="2">TIGR02444 family protein</fullName>
    </submittedName>
</protein>
<dbReference type="RefSeq" id="WP_043758529.1">
    <property type="nucleotide sequence ID" value="NZ_CP015367.1"/>
</dbReference>
<accession>A0AAE8HVW5</accession>
<dbReference type="Proteomes" id="UP000185487">
    <property type="component" value="Chromosome"/>
</dbReference>